<feature type="transmembrane region" description="Helical" evidence="5">
    <location>
        <begin position="101"/>
        <end position="125"/>
    </location>
</feature>
<protein>
    <submittedName>
        <fullName evidence="7">Major facilitator superfamily MFS</fullName>
    </submittedName>
</protein>
<feature type="transmembrane region" description="Helical" evidence="5">
    <location>
        <begin position="21"/>
        <end position="38"/>
    </location>
</feature>
<feature type="transmembrane region" description="Helical" evidence="5">
    <location>
        <begin position="356"/>
        <end position="376"/>
    </location>
</feature>
<feature type="transmembrane region" description="Helical" evidence="5">
    <location>
        <begin position="205"/>
        <end position="227"/>
    </location>
</feature>
<feature type="transmembrane region" description="Helical" evidence="5">
    <location>
        <begin position="293"/>
        <end position="315"/>
    </location>
</feature>
<feature type="transmembrane region" description="Helical" evidence="5">
    <location>
        <begin position="267"/>
        <end position="287"/>
    </location>
</feature>
<keyword evidence="8" id="KW-1185">Reference proteome</keyword>
<dbReference type="EMBL" id="UGQT01000001">
    <property type="protein sequence ID" value="STZ62237.1"/>
    <property type="molecule type" value="Genomic_DNA"/>
</dbReference>
<keyword evidence="3 5" id="KW-1133">Transmembrane helix</keyword>
<feature type="transmembrane region" description="Helical" evidence="5">
    <location>
        <begin position="327"/>
        <end position="350"/>
    </location>
</feature>
<name>A0A378TPX1_9MYCO</name>
<feature type="transmembrane region" description="Helical" evidence="5">
    <location>
        <begin position="165"/>
        <end position="184"/>
    </location>
</feature>
<dbReference type="GO" id="GO:0005886">
    <property type="term" value="C:plasma membrane"/>
    <property type="evidence" value="ECO:0007669"/>
    <property type="project" value="UniProtKB-SubCell"/>
</dbReference>
<reference evidence="7 8" key="1">
    <citation type="submission" date="2018-06" db="EMBL/GenBank/DDBJ databases">
        <authorList>
            <consortium name="Pathogen Informatics"/>
            <person name="Doyle S."/>
        </authorList>
    </citation>
    <scope>NUCLEOTIDE SEQUENCE [LARGE SCALE GENOMIC DNA]</scope>
    <source>
        <strain evidence="7 8">NCTC10821</strain>
    </source>
</reference>
<dbReference type="InterPro" id="IPR011701">
    <property type="entry name" value="MFS"/>
</dbReference>
<evidence type="ECO:0000256" key="3">
    <source>
        <dbReference type="ARBA" id="ARBA00022989"/>
    </source>
</evidence>
<sequence length="400" mass="40220">MGAYRELIRVPGVLNVTASQLFARLPLGMLSLAILIHVEAETGSYARAGAVVACVSVGEAIAMPMTARLVRPFGRVATLVTAALVNAVAMVALAVAGPHPFLLMALGVLVGASVPPLMPVVRALYPHMVAPAGVRALFALDTTAQELIWVIGPVAATLLSSTLSTALPLVLSAGITLVGTSWFLMSARRIRPSIPRQSRAFGAVLLNRTLITAMLASLALVASFMALEVGIVAEHGGNGIVAGAAVAVASLGSLIGGLTFGHRKLGLPGLVAALSAVALGTAAFGIAETLALQFVMLFLSGLGFAPALSALYLMVSRDIAEHAVTEAFGWLNSGALVGGAVGTAIAGVVTDAYGNAGAAVVAAALAVTAALIPLLARLAGPLRGLSEDAAPADQTVGAQR</sequence>
<keyword evidence="4 5" id="KW-0472">Membrane</keyword>
<evidence type="ECO:0000256" key="1">
    <source>
        <dbReference type="ARBA" id="ARBA00004651"/>
    </source>
</evidence>
<dbReference type="AlphaFoldDB" id="A0A378TPX1"/>
<organism evidence="7 8">
    <name type="scientific">Mycolicibacterium tokaiense</name>
    <dbReference type="NCBI Taxonomy" id="39695"/>
    <lineage>
        <taxon>Bacteria</taxon>
        <taxon>Bacillati</taxon>
        <taxon>Actinomycetota</taxon>
        <taxon>Actinomycetes</taxon>
        <taxon>Mycobacteriales</taxon>
        <taxon>Mycobacteriaceae</taxon>
        <taxon>Mycolicibacterium</taxon>
    </lineage>
</organism>
<feature type="transmembrane region" description="Helical" evidence="5">
    <location>
        <begin position="137"/>
        <end position="159"/>
    </location>
</feature>
<evidence type="ECO:0000259" key="6">
    <source>
        <dbReference type="PROSITE" id="PS50850"/>
    </source>
</evidence>
<dbReference type="PANTHER" id="PTHR23542:SF1">
    <property type="entry name" value="MAJOR FACILITATOR SUPERFAMILY (MFS) PROFILE DOMAIN-CONTAINING PROTEIN"/>
    <property type="match status" value="1"/>
</dbReference>
<dbReference type="InterPro" id="IPR036259">
    <property type="entry name" value="MFS_trans_sf"/>
</dbReference>
<keyword evidence="2 5" id="KW-0812">Transmembrane</keyword>
<comment type="subcellular location">
    <subcellularLocation>
        <location evidence="1">Cell membrane</location>
        <topology evidence="1">Multi-pass membrane protein</topology>
    </subcellularLocation>
</comment>
<dbReference type="GO" id="GO:0022857">
    <property type="term" value="F:transmembrane transporter activity"/>
    <property type="evidence" value="ECO:0007669"/>
    <property type="project" value="InterPro"/>
</dbReference>
<evidence type="ECO:0000313" key="8">
    <source>
        <dbReference type="Proteomes" id="UP000254978"/>
    </source>
</evidence>
<dbReference type="RefSeq" id="WP_115282062.1">
    <property type="nucleotide sequence ID" value="NZ_AP022600.1"/>
</dbReference>
<feature type="transmembrane region" description="Helical" evidence="5">
    <location>
        <begin position="76"/>
        <end position="95"/>
    </location>
</feature>
<dbReference type="SUPFAM" id="SSF103473">
    <property type="entry name" value="MFS general substrate transporter"/>
    <property type="match status" value="1"/>
</dbReference>
<proteinExistence type="predicted"/>
<gene>
    <name evidence="7" type="ORF">NCTC10821_05802</name>
</gene>
<dbReference type="OrthoDB" id="4686510at2"/>
<evidence type="ECO:0000256" key="4">
    <source>
        <dbReference type="ARBA" id="ARBA00023136"/>
    </source>
</evidence>
<feature type="domain" description="Major facilitator superfamily (MFS) profile" evidence="6">
    <location>
        <begin position="167"/>
        <end position="400"/>
    </location>
</feature>
<feature type="transmembrane region" description="Helical" evidence="5">
    <location>
        <begin position="44"/>
        <end position="64"/>
    </location>
</feature>
<accession>A0A378TPX1</accession>
<evidence type="ECO:0000256" key="5">
    <source>
        <dbReference type="SAM" id="Phobius"/>
    </source>
</evidence>
<dbReference type="PANTHER" id="PTHR23542">
    <property type="match status" value="1"/>
</dbReference>
<dbReference type="PROSITE" id="PS50850">
    <property type="entry name" value="MFS"/>
    <property type="match status" value="1"/>
</dbReference>
<evidence type="ECO:0000313" key="7">
    <source>
        <dbReference type="EMBL" id="STZ62237.1"/>
    </source>
</evidence>
<dbReference type="Proteomes" id="UP000254978">
    <property type="component" value="Unassembled WGS sequence"/>
</dbReference>
<dbReference type="Pfam" id="PF07690">
    <property type="entry name" value="MFS_1"/>
    <property type="match status" value="1"/>
</dbReference>
<evidence type="ECO:0000256" key="2">
    <source>
        <dbReference type="ARBA" id="ARBA00022692"/>
    </source>
</evidence>
<feature type="transmembrane region" description="Helical" evidence="5">
    <location>
        <begin position="239"/>
        <end position="260"/>
    </location>
</feature>
<dbReference type="Gene3D" id="1.20.1250.20">
    <property type="entry name" value="MFS general substrate transporter like domains"/>
    <property type="match status" value="1"/>
</dbReference>
<dbReference type="InterPro" id="IPR020846">
    <property type="entry name" value="MFS_dom"/>
</dbReference>